<keyword evidence="3" id="KW-1185">Reference proteome</keyword>
<evidence type="ECO:0000313" key="3">
    <source>
        <dbReference type="Proteomes" id="UP000326678"/>
    </source>
</evidence>
<dbReference type="Proteomes" id="UP000326678">
    <property type="component" value="Chromosome Gxm1"/>
</dbReference>
<dbReference type="InterPro" id="IPR002477">
    <property type="entry name" value="Peptidoglycan-bd-like"/>
</dbReference>
<dbReference type="EMBL" id="CP045226">
    <property type="protein sequence ID" value="QFS45249.1"/>
    <property type="molecule type" value="Genomic_DNA"/>
</dbReference>
<dbReference type="Gene3D" id="1.10.101.10">
    <property type="entry name" value="PGBD-like superfamily/PGBD"/>
    <property type="match status" value="1"/>
</dbReference>
<sequence>MKLQDFLGKDEKWGFEAIAEDADLARQIQILLIGLGLLEPPADGKFGPVSVISLKKFQELTKLEENGFLGAVTAKKLIETKIDDLPKPPLKLGNDIASKIVKYMQSKDYQVFSNPKEYNIVYVEGIDADWTLNSDTPNQFNDRRIVIEVVNGVPKIVDHWEATTEPGKYYTYNPMNRKGAARIQFGQYKAWAVGTHGTAEPHEALVQVGDITVCRDFNQDFKRTGDKLDTGDDFYVNQHYGFDYSRNDIRLASAGCLVGRTREGHREFMAIIKQDRRYVANRKYTFYTAVIPGDDLLKTFPG</sequence>
<proteinExistence type="predicted"/>
<dbReference type="RefSeq" id="WP_118169474.1">
    <property type="nucleotide sequence ID" value="NZ_CP045226.1"/>
</dbReference>
<protein>
    <submittedName>
        <fullName evidence="2">Peptidoglycan-binding protein</fullName>
    </submittedName>
</protein>
<feature type="domain" description="Peptidoglycan binding-like" evidence="1">
    <location>
        <begin position="25"/>
        <end position="77"/>
    </location>
</feature>
<dbReference type="SUPFAM" id="SSF47090">
    <property type="entry name" value="PGBD-like"/>
    <property type="match status" value="1"/>
</dbReference>
<organism evidence="2 3">
    <name type="scientific">Nostoc sphaeroides CCNUC1</name>
    <dbReference type="NCBI Taxonomy" id="2653204"/>
    <lineage>
        <taxon>Bacteria</taxon>
        <taxon>Bacillati</taxon>
        <taxon>Cyanobacteriota</taxon>
        <taxon>Cyanophyceae</taxon>
        <taxon>Nostocales</taxon>
        <taxon>Nostocaceae</taxon>
        <taxon>Nostoc</taxon>
    </lineage>
</organism>
<dbReference type="InterPro" id="IPR036366">
    <property type="entry name" value="PGBDSf"/>
</dbReference>
<name>A0A5P8VZL0_9NOSO</name>
<reference evidence="2 3" key="1">
    <citation type="submission" date="2019-10" db="EMBL/GenBank/DDBJ databases">
        <title>Genomic and transcriptomic insights into the perfect genentic adaptation of a filamentous nitrogen-fixing cyanobacterium to rice fields.</title>
        <authorList>
            <person name="Chen Z."/>
        </authorList>
    </citation>
    <scope>NUCLEOTIDE SEQUENCE [LARGE SCALE GENOMIC DNA]</scope>
    <source>
        <strain evidence="2">CCNUC1</strain>
    </source>
</reference>
<dbReference type="Pfam" id="PF01471">
    <property type="entry name" value="PG_binding_1"/>
    <property type="match status" value="1"/>
</dbReference>
<dbReference type="AlphaFoldDB" id="A0A5P8VZL0"/>
<dbReference type="KEGG" id="nsh:GXM_02726"/>
<dbReference type="InterPro" id="IPR036365">
    <property type="entry name" value="PGBD-like_sf"/>
</dbReference>
<accession>A0A5P8VZL0</accession>
<gene>
    <name evidence="2" type="ORF">GXM_02726</name>
</gene>
<evidence type="ECO:0000313" key="2">
    <source>
        <dbReference type="EMBL" id="QFS45249.1"/>
    </source>
</evidence>
<evidence type="ECO:0000259" key="1">
    <source>
        <dbReference type="Pfam" id="PF01471"/>
    </source>
</evidence>